<dbReference type="InterPro" id="IPR007709">
    <property type="entry name" value="N-FG_amidohydro"/>
</dbReference>
<name>A0A1I1W614_9BURK</name>
<dbReference type="OrthoDB" id="8716700at2"/>
<keyword evidence="2" id="KW-1185">Reference proteome</keyword>
<dbReference type="STRING" id="32040.SAMN04489710_108102"/>
<accession>A0A1I1W614</accession>
<evidence type="ECO:0000313" key="2">
    <source>
        <dbReference type="Proteomes" id="UP000199517"/>
    </source>
</evidence>
<dbReference type="Proteomes" id="UP000199517">
    <property type="component" value="Unassembled WGS sequence"/>
</dbReference>
<protein>
    <submittedName>
        <fullName evidence="1">N-formylglutamate deformylase</fullName>
    </submittedName>
</protein>
<dbReference type="SUPFAM" id="SSF53187">
    <property type="entry name" value="Zn-dependent exopeptidases"/>
    <property type="match status" value="1"/>
</dbReference>
<dbReference type="Gene3D" id="3.40.630.40">
    <property type="entry name" value="Zn-dependent exopeptidases"/>
    <property type="match status" value="1"/>
</dbReference>
<gene>
    <name evidence="1" type="ORF">SAMN04489710_108102</name>
</gene>
<dbReference type="AlphaFoldDB" id="A0A1I1W614"/>
<organism evidence="1 2">
    <name type="scientific">Paracidovorax konjaci</name>
    <dbReference type="NCBI Taxonomy" id="32040"/>
    <lineage>
        <taxon>Bacteria</taxon>
        <taxon>Pseudomonadati</taxon>
        <taxon>Pseudomonadota</taxon>
        <taxon>Betaproteobacteria</taxon>
        <taxon>Burkholderiales</taxon>
        <taxon>Comamonadaceae</taxon>
        <taxon>Paracidovorax</taxon>
    </lineage>
</organism>
<reference evidence="2" key="1">
    <citation type="submission" date="2016-10" db="EMBL/GenBank/DDBJ databases">
        <authorList>
            <person name="Varghese N."/>
            <person name="Submissions S."/>
        </authorList>
    </citation>
    <scope>NUCLEOTIDE SEQUENCE [LARGE SCALE GENOMIC DNA]</scope>
    <source>
        <strain evidence="2">DSM 7481</strain>
    </source>
</reference>
<sequence>MSATPLLTDPPSAPGGQAVTVVSGRTALVLDSPHSGTAYPQDFQPALGLATLRHAEDTHVEKLYAFAPGLGTAWVEAHFPRIYLDANRDTTEIDTSMFDAPWPDPVTTDPAVLQKVRLGKGLLWKCTDEGLPIYDRPLTVAEGRARIDRCWRPYHAAVAQAIDAAHARHGYSLHLNCHSMPAVAASHATLHPGLVHADFVIGDRDGTTADPALSLALCEFLRARGYGVDYNHPYKGVELVRRYGAPARHRHSIQVEINRRLYMDERTLALQPEGFARLQGDLRALVEWLLEVDPRRLRGG</sequence>
<dbReference type="EMBL" id="FOMQ01000008">
    <property type="protein sequence ID" value="SFD89868.1"/>
    <property type="molecule type" value="Genomic_DNA"/>
</dbReference>
<evidence type="ECO:0000313" key="1">
    <source>
        <dbReference type="EMBL" id="SFD89868.1"/>
    </source>
</evidence>
<proteinExistence type="predicted"/>
<dbReference type="Pfam" id="PF05013">
    <property type="entry name" value="FGase"/>
    <property type="match status" value="1"/>
</dbReference>
<dbReference type="RefSeq" id="WP_092953221.1">
    <property type="nucleotide sequence ID" value="NZ_FOMQ01000008.1"/>
</dbReference>